<gene>
    <name evidence="2" type="ORF">CRG98_036747</name>
</gene>
<sequence>MKLLPLSMNINAEARETIMSNTSGYEYIPMKSSRGAIKQMNCRSLIKATAKEPRACWSGGCTIGWKRAKNIVRSCIQGGYFDEELHHDSQYNSTATTGNQKKEIWIVVFAFLHPEIWLSLAVPISSVEGAFSNLWEARTAASPPPLSVAADYYKKPSCSQSHRNLSRKSDQENVDSKPTSSAPQSSKVSALVKLLEASREIKTQQWYCEC</sequence>
<feature type="region of interest" description="Disordered" evidence="1">
    <location>
        <begin position="158"/>
        <end position="187"/>
    </location>
</feature>
<feature type="compositionally biased region" description="Polar residues" evidence="1">
    <location>
        <begin position="176"/>
        <end position="187"/>
    </location>
</feature>
<dbReference type="EMBL" id="PGOL01003125">
    <property type="protein sequence ID" value="PKI42949.1"/>
    <property type="molecule type" value="Genomic_DNA"/>
</dbReference>
<name>A0A2I0IG35_PUNGR</name>
<evidence type="ECO:0000313" key="2">
    <source>
        <dbReference type="EMBL" id="PKI42949.1"/>
    </source>
</evidence>
<comment type="caution">
    <text evidence="2">The sequence shown here is derived from an EMBL/GenBank/DDBJ whole genome shotgun (WGS) entry which is preliminary data.</text>
</comment>
<accession>A0A2I0IG35</accession>
<organism evidence="2 3">
    <name type="scientific">Punica granatum</name>
    <name type="common">Pomegranate</name>
    <dbReference type="NCBI Taxonomy" id="22663"/>
    <lineage>
        <taxon>Eukaryota</taxon>
        <taxon>Viridiplantae</taxon>
        <taxon>Streptophyta</taxon>
        <taxon>Embryophyta</taxon>
        <taxon>Tracheophyta</taxon>
        <taxon>Spermatophyta</taxon>
        <taxon>Magnoliopsida</taxon>
        <taxon>eudicotyledons</taxon>
        <taxon>Gunneridae</taxon>
        <taxon>Pentapetalae</taxon>
        <taxon>rosids</taxon>
        <taxon>malvids</taxon>
        <taxon>Myrtales</taxon>
        <taxon>Lythraceae</taxon>
        <taxon>Punica</taxon>
    </lineage>
</organism>
<reference evidence="2 3" key="1">
    <citation type="submission" date="2017-11" db="EMBL/GenBank/DDBJ databases">
        <title>De-novo sequencing of pomegranate (Punica granatum L.) genome.</title>
        <authorList>
            <person name="Akparov Z."/>
            <person name="Amiraslanov A."/>
            <person name="Hajiyeva S."/>
            <person name="Abbasov M."/>
            <person name="Kaur K."/>
            <person name="Hamwieh A."/>
            <person name="Solovyev V."/>
            <person name="Salamov A."/>
            <person name="Braich B."/>
            <person name="Kosarev P."/>
            <person name="Mahmoud A."/>
            <person name="Hajiyev E."/>
            <person name="Babayeva S."/>
            <person name="Izzatullayeva V."/>
            <person name="Mammadov A."/>
            <person name="Mammadov A."/>
            <person name="Sharifova S."/>
            <person name="Ojaghi J."/>
            <person name="Eynullazada K."/>
            <person name="Bayramov B."/>
            <person name="Abdulazimova A."/>
            <person name="Shahmuradov I."/>
        </authorList>
    </citation>
    <scope>NUCLEOTIDE SEQUENCE [LARGE SCALE GENOMIC DNA]</scope>
    <source>
        <strain evidence="3">cv. AG2017</strain>
        <tissue evidence="2">Leaf</tissue>
    </source>
</reference>
<evidence type="ECO:0000256" key="1">
    <source>
        <dbReference type="SAM" id="MobiDB-lite"/>
    </source>
</evidence>
<evidence type="ECO:0000313" key="3">
    <source>
        <dbReference type="Proteomes" id="UP000233551"/>
    </source>
</evidence>
<keyword evidence="3" id="KW-1185">Reference proteome</keyword>
<dbReference type="AlphaFoldDB" id="A0A2I0IG35"/>
<dbReference type="Proteomes" id="UP000233551">
    <property type="component" value="Unassembled WGS sequence"/>
</dbReference>
<protein>
    <submittedName>
        <fullName evidence="2">Uncharacterized protein</fullName>
    </submittedName>
</protein>
<proteinExistence type="predicted"/>